<feature type="domain" description="Methyltransferase" evidence="4">
    <location>
        <begin position="76"/>
        <end position="172"/>
    </location>
</feature>
<keyword evidence="3" id="KW-0949">S-adenosyl-L-methionine</keyword>
<evidence type="ECO:0000313" key="6">
    <source>
        <dbReference type="Proteomes" id="UP001206924"/>
    </source>
</evidence>
<dbReference type="CDD" id="cd02440">
    <property type="entry name" value="AdoMet_MTases"/>
    <property type="match status" value="1"/>
</dbReference>
<sequence length="251" mass="27857">MSEPPINRSLRSVDDLLRLMDGLFARDSVRWTNDAGSTWWNRFYADRTRPVPFFADKPDENLARWVSDEVFAPTSVLDIGSGPGRNALFLAENGYVVDAVDLSSAAVAWGRERAAARRLEVSFICGDAFALPPEALSGTYGLVYDSGCLHHLPPHRRISYLQLLQGTLAPGGYLGLACFARGRMGSEASDEQLYLDGAFEAGIAFSPEDLRWVFADFEEIEIRPMAAQEQDSPWFGESFLLTALFRRPPEG</sequence>
<dbReference type="InterPro" id="IPR029063">
    <property type="entry name" value="SAM-dependent_MTases_sf"/>
</dbReference>
<dbReference type="RefSeq" id="WP_255864718.1">
    <property type="nucleotide sequence ID" value="NZ_CP104263.1"/>
</dbReference>
<keyword evidence="1 5" id="KW-0489">Methyltransferase</keyword>
<organism evidence="5 6">
    <name type="scientific">Arthrobacter jinronghuae</name>
    <dbReference type="NCBI Taxonomy" id="2964609"/>
    <lineage>
        <taxon>Bacteria</taxon>
        <taxon>Bacillati</taxon>
        <taxon>Actinomycetota</taxon>
        <taxon>Actinomycetes</taxon>
        <taxon>Micrococcales</taxon>
        <taxon>Micrococcaceae</taxon>
        <taxon>Arthrobacter</taxon>
    </lineage>
</organism>
<name>A0ABT1NM99_9MICC</name>
<dbReference type="PANTHER" id="PTHR43464">
    <property type="entry name" value="METHYLTRANSFERASE"/>
    <property type="match status" value="1"/>
</dbReference>
<protein>
    <submittedName>
        <fullName evidence="5">Class I SAM-dependent methyltransferase</fullName>
    </submittedName>
</protein>
<keyword evidence="6" id="KW-1185">Reference proteome</keyword>
<evidence type="ECO:0000256" key="2">
    <source>
        <dbReference type="ARBA" id="ARBA00022679"/>
    </source>
</evidence>
<dbReference type="PANTHER" id="PTHR43464:SF19">
    <property type="entry name" value="UBIQUINONE BIOSYNTHESIS O-METHYLTRANSFERASE, MITOCHONDRIAL"/>
    <property type="match status" value="1"/>
</dbReference>
<dbReference type="GO" id="GO:0032259">
    <property type="term" value="P:methylation"/>
    <property type="evidence" value="ECO:0007669"/>
    <property type="project" value="UniProtKB-KW"/>
</dbReference>
<evidence type="ECO:0000256" key="3">
    <source>
        <dbReference type="ARBA" id="ARBA00022691"/>
    </source>
</evidence>
<dbReference type="EMBL" id="JANFLP010000001">
    <property type="protein sequence ID" value="MCQ1948826.1"/>
    <property type="molecule type" value="Genomic_DNA"/>
</dbReference>
<evidence type="ECO:0000256" key="1">
    <source>
        <dbReference type="ARBA" id="ARBA00022603"/>
    </source>
</evidence>
<dbReference type="GO" id="GO:0008168">
    <property type="term" value="F:methyltransferase activity"/>
    <property type="evidence" value="ECO:0007669"/>
    <property type="project" value="UniProtKB-KW"/>
</dbReference>
<reference evidence="5 6" key="1">
    <citation type="submission" date="2022-07" db="EMBL/GenBank/DDBJ databases">
        <title>Novel species in genus Arthrobacter.</title>
        <authorList>
            <person name="Liu Y."/>
        </authorList>
    </citation>
    <scope>NUCLEOTIDE SEQUENCE [LARGE SCALE GENOMIC DNA]</scope>
    <source>
        <strain evidence="6">zg-Y859</strain>
    </source>
</reference>
<accession>A0ABT1NM99</accession>
<keyword evidence="2" id="KW-0808">Transferase</keyword>
<proteinExistence type="predicted"/>
<dbReference type="Proteomes" id="UP001206924">
    <property type="component" value="Unassembled WGS sequence"/>
</dbReference>
<dbReference type="SUPFAM" id="SSF53335">
    <property type="entry name" value="S-adenosyl-L-methionine-dependent methyltransferases"/>
    <property type="match status" value="1"/>
</dbReference>
<evidence type="ECO:0000259" key="4">
    <source>
        <dbReference type="Pfam" id="PF13649"/>
    </source>
</evidence>
<dbReference type="Pfam" id="PF13649">
    <property type="entry name" value="Methyltransf_25"/>
    <property type="match status" value="1"/>
</dbReference>
<gene>
    <name evidence="5" type="ORF">NNX28_02645</name>
</gene>
<dbReference type="InterPro" id="IPR041698">
    <property type="entry name" value="Methyltransf_25"/>
</dbReference>
<dbReference type="Gene3D" id="3.40.50.150">
    <property type="entry name" value="Vaccinia Virus protein VP39"/>
    <property type="match status" value="1"/>
</dbReference>
<comment type="caution">
    <text evidence="5">The sequence shown here is derived from an EMBL/GenBank/DDBJ whole genome shotgun (WGS) entry which is preliminary data.</text>
</comment>
<evidence type="ECO:0000313" key="5">
    <source>
        <dbReference type="EMBL" id="MCQ1948826.1"/>
    </source>
</evidence>